<keyword evidence="4" id="KW-0479">Metal-binding</keyword>
<reference evidence="8" key="1">
    <citation type="submission" date="2022-09" db="EMBL/GenBank/DDBJ databases">
        <title>Fusarium specimens isolated from Avocado Roots.</title>
        <authorList>
            <person name="Stajich J."/>
            <person name="Roper C."/>
            <person name="Heimlech-Rivalta G."/>
        </authorList>
    </citation>
    <scope>NUCLEOTIDE SEQUENCE</scope>
    <source>
        <strain evidence="8">CF00136</strain>
    </source>
</reference>
<dbReference type="AlphaFoldDB" id="A0A9W8S1K3"/>
<dbReference type="InterPro" id="IPR011051">
    <property type="entry name" value="RmlC_Cupin_sf"/>
</dbReference>
<feature type="chain" id="PRO_5040739306" description="Cupin type-1 domain-containing protein" evidence="6">
    <location>
        <begin position="23"/>
        <end position="235"/>
    </location>
</feature>
<gene>
    <name evidence="8" type="ORF">NW762_007213</name>
</gene>
<keyword evidence="5" id="KW-0464">Manganese</keyword>
<evidence type="ECO:0000256" key="6">
    <source>
        <dbReference type="SAM" id="SignalP"/>
    </source>
</evidence>
<comment type="similarity">
    <text evidence="2">Belongs to the germin family.</text>
</comment>
<name>A0A9W8S1K3_9HYPO</name>
<dbReference type="Pfam" id="PF00190">
    <property type="entry name" value="Cupin_1"/>
    <property type="match status" value="1"/>
</dbReference>
<dbReference type="Proteomes" id="UP001152049">
    <property type="component" value="Unassembled WGS sequence"/>
</dbReference>
<dbReference type="EMBL" id="JAOQAZ010000013">
    <property type="protein sequence ID" value="KAJ4260472.1"/>
    <property type="molecule type" value="Genomic_DNA"/>
</dbReference>
<dbReference type="InterPro" id="IPR001929">
    <property type="entry name" value="Germin"/>
</dbReference>
<keyword evidence="3" id="KW-0964">Secreted</keyword>
<dbReference type="SMART" id="SM00835">
    <property type="entry name" value="Cupin_1"/>
    <property type="match status" value="1"/>
</dbReference>
<proteinExistence type="inferred from homology"/>
<feature type="signal peptide" evidence="6">
    <location>
        <begin position="1"/>
        <end position="22"/>
    </location>
</feature>
<dbReference type="PRINTS" id="PR00325">
    <property type="entry name" value="GERMIN"/>
</dbReference>
<evidence type="ECO:0000256" key="3">
    <source>
        <dbReference type="ARBA" id="ARBA00022525"/>
    </source>
</evidence>
<evidence type="ECO:0000256" key="1">
    <source>
        <dbReference type="ARBA" id="ARBA00004613"/>
    </source>
</evidence>
<dbReference type="GO" id="GO:0030145">
    <property type="term" value="F:manganese ion binding"/>
    <property type="evidence" value="ECO:0007669"/>
    <property type="project" value="InterPro"/>
</dbReference>
<comment type="caution">
    <text evidence="8">The sequence shown here is derived from an EMBL/GenBank/DDBJ whole genome shotgun (WGS) entry which is preliminary data.</text>
</comment>
<keyword evidence="9" id="KW-1185">Reference proteome</keyword>
<comment type="subcellular location">
    <subcellularLocation>
        <location evidence="1">Secreted</location>
    </subcellularLocation>
</comment>
<dbReference type="Gene3D" id="2.60.120.10">
    <property type="entry name" value="Jelly Rolls"/>
    <property type="match status" value="1"/>
</dbReference>
<feature type="domain" description="Cupin type-1" evidence="7">
    <location>
        <begin position="51"/>
        <end position="207"/>
    </location>
</feature>
<accession>A0A9W8S1K3</accession>
<dbReference type="SUPFAM" id="SSF51182">
    <property type="entry name" value="RmlC-like cupins"/>
    <property type="match status" value="1"/>
</dbReference>
<dbReference type="CDD" id="cd02241">
    <property type="entry name" value="cupin_OxOx"/>
    <property type="match status" value="1"/>
</dbReference>
<evidence type="ECO:0000313" key="8">
    <source>
        <dbReference type="EMBL" id="KAJ4260472.1"/>
    </source>
</evidence>
<keyword evidence="6" id="KW-0732">Signal</keyword>
<evidence type="ECO:0000256" key="2">
    <source>
        <dbReference type="ARBA" id="ARBA00007456"/>
    </source>
</evidence>
<dbReference type="GO" id="GO:0005576">
    <property type="term" value="C:extracellular region"/>
    <property type="evidence" value="ECO:0007669"/>
    <property type="project" value="UniProtKB-SubCell"/>
</dbReference>
<evidence type="ECO:0000313" key="9">
    <source>
        <dbReference type="Proteomes" id="UP001152049"/>
    </source>
</evidence>
<evidence type="ECO:0000256" key="4">
    <source>
        <dbReference type="ARBA" id="ARBA00022723"/>
    </source>
</evidence>
<dbReference type="PANTHER" id="PTHR31238">
    <property type="entry name" value="GERMIN-LIKE PROTEIN SUBFAMILY 3 MEMBER 3"/>
    <property type="match status" value="1"/>
</dbReference>
<evidence type="ECO:0000259" key="7">
    <source>
        <dbReference type="SMART" id="SM00835"/>
    </source>
</evidence>
<organism evidence="8 9">
    <name type="scientific">Fusarium torreyae</name>
    <dbReference type="NCBI Taxonomy" id="1237075"/>
    <lineage>
        <taxon>Eukaryota</taxon>
        <taxon>Fungi</taxon>
        <taxon>Dikarya</taxon>
        <taxon>Ascomycota</taxon>
        <taxon>Pezizomycotina</taxon>
        <taxon>Sordariomycetes</taxon>
        <taxon>Hypocreomycetidae</taxon>
        <taxon>Hypocreales</taxon>
        <taxon>Nectriaceae</taxon>
        <taxon>Fusarium</taxon>
    </lineage>
</organism>
<protein>
    <recommendedName>
        <fullName evidence="7">Cupin type-1 domain-containing protein</fullName>
    </recommendedName>
</protein>
<dbReference type="InterPro" id="IPR014710">
    <property type="entry name" value="RmlC-like_jellyroll"/>
</dbReference>
<evidence type="ECO:0000256" key="5">
    <source>
        <dbReference type="ARBA" id="ARBA00023211"/>
    </source>
</evidence>
<dbReference type="OrthoDB" id="1921208at2759"/>
<dbReference type="InterPro" id="IPR006045">
    <property type="entry name" value="Cupin_1"/>
</dbReference>
<sequence length="235" mass="24589">MFSNAILSATTAFLACSSFAAAAPQAKGTNSTPEVSLTTKLRLADSAIDRYKLLPEDKDFLYNFNSTQSGFAESKSFPALVGSGISLASAQIPGCSMVNVHIHPRATELFAVISGRVYTEAVPESGVLNSEGKPRVIKNEISAGQATVFYQGTMHFQVNPDCEGADAVAAFSSEDPGALGIASGLFSVSDESLGRQLGQAIAGEDIDKVRHAIPAGVAIKVDECLAKCGKQKRQA</sequence>